<sequence length="63" mass="6950">MAVSANTVAKIMAEMGTEGISPRTFKTTTQVDPTATFPPDRVGRRFDRGRIDVAWTSDITYLT</sequence>
<comment type="caution">
    <text evidence="2">The sequence shown here is derived from an EMBL/GenBank/DDBJ whole genome shotgun (WGS) entry which is preliminary data.</text>
</comment>
<proteinExistence type="predicted"/>
<feature type="region of interest" description="Disordered" evidence="1">
    <location>
        <begin position="23"/>
        <end position="43"/>
    </location>
</feature>
<dbReference type="EMBL" id="JARUXG010000010">
    <property type="protein sequence ID" value="MDG6782449.1"/>
    <property type="molecule type" value="Genomic_DNA"/>
</dbReference>
<accession>A0AAW6RGR3</accession>
<feature type="compositionally biased region" description="Polar residues" evidence="1">
    <location>
        <begin position="24"/>
        <end position="33"/>
    </location>
</feature>
<organism evidence="2">
    <name type="scientific">Gordonia rubripertincta</name>
    <name type="common">Rhodococcus corallinus</name>
    <dbReference type="NCBI Taxonomy" id="36822"/>
    <lineage>
        <taxon>Bacteria</taxon>
        <taxon>Bacillati</taxon>
        <taxon>Actinomycetota</taxon>
        <taxon>Actinomycetes</taxon>
        <taxon>Mycobacteriales</taxon>
        <taxon>Gordoniaceae</taxon>
        <taxon>Gordonia</taxon>
    </lineage>
</organism>
<evidence type="ECO:0000256" key="1">
    <source>
        <dbReference type="SAM" id="MobiDB-lite"/>
    </source>
</evidence>
<gene>
    <name evidence="2" type="ORF">QBL07_16595</name>
</gene>
<dbReference type="RefSeq" id="WP_005196971.1">
    <property type="nucleotide sequence ID" value="NZ_CP022580.1"/>
</dbReference>
<evidence type="ECO:0008006" key="3">
    <source>
        <dbReference type="Google" id="ProtNLM"/>
    </source>
</evidence>
<dbReference type="AlphaFoldDB" id="A0AAW6RGR3"/>
<protein>
    <recommendedName>
        <fullName evidence="3">Transposase</fullName>
    </recommendedName>
</protein>
<evidence type="ECO:0000313" key="2">
    <source>
        <dbReference type="EMBL" id="MDG6782449.1"/>
    </source>
</evidence>
<reference evidence="2" key="1">
    <citation type="submission" date="2023-04" db="EMBL/GenBank/DDBJ databases">
        <title>Characterization and analysis of the complete genome of Gordonia rubripertincta 112, the degrader of aromatic and aliphatic compounds.</title>
        <authorList>
            <person name="Frantsuzova E."/>
            <person name="Bogun A."/>
            <person name="Delegan Y."/>
        </authorList>
    </citation>
    <scope>NUCLEOTIDE SEQUENCE</scope>
    <source>
        <strain evidence="2">112</strain>
    </source>
</reference>
<name>A0AAW6RGR3_GORRU</name>